<proteinExistence type="predicted"/>
<evidence type="ECO:0000313" key="1">
    <source>
        <dbReference type="EMBL" id="BAC89948.1"/>
    </source>
</evidence>
<dbReference type="HOGENOM" id="CLU_535023_0_0_3"/>
<evidence type="ECO:0000313" key="2">
    <source>
        <dbReference type="Proteomes" id="UP000000557"/>
    </source>
</evidence>
<dbReference type="InParanoid" id="Q7NJ25"/>
<gene>
    <name evidence="1" type="ordered locus">gll2007</name>
</gene>
<dbReference type="KEGG" id="gvi:gll2007"/>
<dbReference type="PANTHER" id="PTHR43845:SF1">
    <property type="entry name" value="BLR5969 PROTEIN"/>
    <property type="match status" value="1"/>
</dbReference>
<reference evidence="1 2" key="2">
    <citation type="journal article" date="2003" name="DNA Res.">
        <title>Complete genome structure of Gloeobacter violaceus PCC 7421, a cyanobacterium that lacks thylakoids (supplement).</title>
        <authorList>
            <person name="Nakamura Y."/>
            <person name="Kaneko T."/>
            <person name="Sato S."/>
            <person name="Mimuro M."/>
            <person name="Miyashita H."/>
            <person name="Tsuchiya T."/>
            <person name="Sasamoto S."/>
            <person name="Watanabe A."/>
            <person name="Kawashima K."/>
            <person name="Kishida Y."/>
            <person name="Kiyokawa C."/>
            <person name="Kohara M."/>
            <person name="Matsumoto M."/>
            <person name="Matsuno A."/>
            <person name="Nakazaki N."/>
            <person name="Shimpo S."/>
            <person name="Takeuchi C."/>
            <person name="Yamada M."/>
            <person name="Tabata S."/>
        </authorList>
    </citation>
    <scope>NUCLEOTIDE SEQUENCE [LARGE SCALE GENOMIC DNA]</scope>
    <source>
        <strain evidence="2">ATCC 29082 / PCC 7421</strain>
    </source>
</reference>
<reference evidence="1 2" key="1">
    <citation type="journal article" date="2003" name="DNA Res.">
        <title>Complete genome structure of Gloeobacter violaceus PCC 7421, a cyanobacterium that lacks thylakoids.</title>
        <authorList>
            <person name="Nakamura Y."/>
            <person name="Kaneko T."/>
            <person name="Sato S."/>
            <person name="Mimuro M."/>
            <person name="Miyashita H."/>
            <person name="Tsuchiya T."/>
            <person name="Sasamoto S."/>
            <person name="Watanabe A."/>
            <person name="Kawashima K."/>
            <person name="Kishida Y."/>
            <person name="Kiyokawa C."/>
            <person name="Kohara M."/>
            <person name="Matsumoto M."/>
            <person name="Matsuno A."/>
            <person name="Nakazaki N."/>
            <person name="Shimpo S."/>
            <person name="Takeuchi C."/>
            <person name="Yamada M."/>
            <person name="Tabata S."/>
        </authorList>
    </citation>
    <scope>NUCLEOTIDE SEQUENCE [LARGE SCALE GENOMIC DNA]</scope>
    <source>
        <strain evidence="2">ATCC 29082 / PCC 7421</strain>
    </source>
</reference>
<keyword evidence="2" id="KW-1185">Reference proteome</keyword>
<dbReference type="PANTHER" id="PTHR43845">
    <property type="entry name" value="BLR5969 PROTEIN"/>
    <property type="match status" value="1"/>
</dbReference>
<dbReference type="Gene3D" id="3.40.50.12780">
    <property type="entry name" value="N-terminal domain of ligase-like"/>
    <property type="match status" value="1"/>
</dbReference>
<dbReference type="AlphaFoldDB" id="Q7NJ25"/>
<dbReference type="InterPro" id="IPR042099">
    <property type="entry name" value="ANL_N_sf"/>
</dbReference>
<dbReference type="Proteomes" id="UP000000557">
    <property type="component" value="Chromosome"/>
</dbReference>
<dbReference type="OrthoDB" id="568480at2"/>
<protein>
    <submittedName>
        <fullName evidence="1">Gll2007 protein</fullName>
    </submittedName>
</protein>
<dbReference type="PATRIC" id="fig|251221.4.peg.2040"/>
<name>Q7NJ25_GLOVI</name>
<dbReference type="EnsemblBacteria" id="BAC89948">
    <property type="protein sequence ID" value="BAC89948"/>
    <property type="gene ID" value="BAC89948"/>
</dbReference>
<dbReference type="STRING" id="251221.gene:10759499"/>
<sequence>MRSAGMQIGKHNGINTALETFLATPLDELLEDGKATAPLALFRQVVTTVPAYRAFLRDHGIDPESIKSKADFQRLPLITKKNYLKLHSMDSLCRNGDLNGCDMIAVSSGSTGQPTFWPRTVADEFAVAVRFEQIFHDTFYAEQRRTLAVVCFPMGNWVGGMYTASCCRWLACKGYKITLAAPGNQPSEILRVVRELGPNFDQVVLLGYPPFLKGVIDQGIAEEIDWSSLNVRMVFAGEVFSEEWRSLVAHRISSTEPSLDFASLYGTADAGVLGNETPLSIRIRQYLARHPDAARQLFGESRLPTLVQYDPKHRYFETEGGTLIFSADGGVPLVRYHIADSGGILAYEEVLHFLGGFGFDPRVGLERGVRPLPFVYVFGRADFTVSFYGANVYPENVSIGLEQPGIAEWVSGKFVLQVREDADRNLELHVMVEMAPGQAADESRRVAASESIRAQLVRLNSEFANYVPTKAQLPQVELRPSGDPEYFPVGIKHRYTRR</sequence>
<dbReference type="EMBL" id="BA000045">
    <property type="protein sequence ID" value="BAC89948.1"/>
    <property type="molecule type" value="Genomic_DNA"/>
</dbReference>
<organism evidence="1 2">
    <name type="scientific">Gloeobacter violaceus (strain ATCC 29082 / PCC 7421)</name>
    <dbReference type="NCBI Taxonomy" id="251221"/>
    <lineage>
        <taxon>Bacteria</taxon>
        <taxon>Bacillati</taxon>
        <taxon>Cyanobacteriota</taxon>
        <taxon>Cyanophyceae</taxon>
        <taxon>Gloeobacterales</taxon>
        <taxon>Gloeobacteraceae</taxon>
        <taxon>Gloeobacter</taxon>
    </lineage>
</organism>
<dbReference type="PhylomeDB" id="Q7NJ25"/>
<dbReference type="SUPFAM" id="SSF56801">
    <property type="entry name" value="Acetyl-CoA synthetase-like"/>
    <property type="match status" value="1"/>
</dbReference>
<dbReference type="eggNOG" id="COG1541">
    <property type="taxonomic scope" value="Bacteria"/>
</dbReference>
<accession>Q7NJ25</accession>